<proteinExistence type="predicted"/>
<keyword evidence="2" id="KW-1185">Reference proteome</keyword>
<sequence>MGPHDFPMPDDLDETAGAEAALRRGLAEARDGNPNDAVRYLRVGLTLVRERPDRVAEPDRVAHDLLVALSELAYPADPALADRLLGEAARAWPASPRPLVVLARRAGDPEAVRRLFTAALARVEPVRLPRFLDEEREAAIEVREGNVILEVLLRHGLSAPLHDTAMSAWSARHRPPA</sequence>
<organism evidence="1 2">
    <name type="scientific">Actinocorallia longicatena</name>
    <dbReference type="NCBI Taxonomy" id="111803"/>
    <lineage>
        <taxon>Bacteria</taxon>
        <taxon>Bacillati</taxon>
        <taxon>Actinomycetota</taxon>
        <taxon>Actinomycetes</taxon>
        <taxon>Streptosporangiales</taxon>
        <taxon>Thermomonosporaceae</taxon>
        <taxon>Actinocorallia</taxon>
    </lineage>
</organism>
<protein>
    <recommendedName>
        <fullName evidence="3">Tetratricopeptide repeat protein</fullName>
    </recommendedName>
</protein>
<gene>
    <name evidence="1" type="ORF">GCM10010468_08460</name>
</gene>
<dbReference type="Proteomes" id="UP001501237">
    <property type="component" value="Unassembled WGS sequence"/>
</dbReference>
<evidence type="ECO:0000313" key="2">
    <source>
        <dbReference type="Proteomes" id="UP001501237"/>
    </source>
</evidence>
<comment type="caution">
    <text evidence="1">The sequence shown here is derived from an EMBL/GenBank/DDBJ whole genome shotgun (WGS) entry which is preliminary data.</text>
</comment>
<accession>A0ABP6PZP8</accession>
<name>A0ABP6PZP8_9ACTN</name>
<dbReference type="EMBL" id="BAAAUV010000002">
    <property type="protein sequence ID" value="GAA3197353.1"/>
    <property type="molecule type" value="Genomic_DNA"/>
</dbReference>
<reference evidence="2" key="1">
    <citation type="journal article" date="2019" name="Int. J. Syst. Evol. Microbiol.">
        <title>The Global Catalogue of Microorganisms (GCM) 10K type strain sequencing project: providing services to taxonomists for standard genome sequencing and annotation.</title>
        <authorList>
            <consortium name="The Broad Institute Genomics Platform"/>
            <consortium name="The Broad Institute Genome Sequencing Center for Infectious Disease"/>
            <person name="Wu L."/>
            <person name="Ma J."/>
        </authorList>
    </citation>
    <scope>NUCLEOTIDE SEQUENCE [LARGE SCALE GENOMIC DNA]</scope>
    <source>
        <strain evidence="2">JCM 9377</strain>
    </source>
</reference>
<evidence type="ECO:0000313" key="1">
    <source>
        <dbReference type="EMBL" id="GAA3197353.1"/>
    </source>
</evidence>
<evidence type="ECO:0008006" key="3">
    <source>
        <dbReference type="Google" id="ProtNLM"/>
    </source>
</evidence>